<sequence length="238" mass="24567">MRTSNRFELLTTTFLVVALLASAVAPAAAASAHYEFADDTYTTEQGEVVAITFNAADGVNNTSKVLAGDNNTFDVYLGDSDSGFLVNATVVDENRDGNVTLELNTSTAGQGNVSSYLTAAGNDSLTNATQATENLSDPLDAGEYSMALGSMNNSTDTASLVIEDNETETTTATTTTEATETTTEVTEETTSGSTNESETNESATDTTTEKSTDTGIPGFGAALAVIALVAVAFVAVRN</sequence>
<keyword evidence="3" id="KW-0812">Transmembrane</keyword>
<dbReference type="InterPro" id="IPR057149">
    <property type="entry name" value="DUF7827"/>
</dbReference>
<feature type="domain" description="PGF-CTERM archaeal protein-sorting signal" evidence="4">
    <location>
        <begin position="216"/>
        <end position="237"/>
    </location>
</feature>
<dbReference type="Proteomes" id="UP000011550">
    <property type="component" value="Unassembled WGS sequence"/>
</dbReference>
<dbReference type="Pfam" id="PF25162">
    <property type="entry name" value="DUF7827"/>
    <property type="match status" value="1"/>
</dbReference>
<feature type="compositionally biased region" description="Low complexity" evidence="2">
    <location>
        <begin position="168"/>
        <end position="206"/>
    </location>
</feature>
<dbReference type="RefSeq" id="WP_008319905.1">
    <property type="nucleotide sequence ID" value="NZ_AOLN01000011.1"/>
</dbReference>
<dbReference type="GO" id="GO:0030115">
    <property type="term" value="C:S-layer"/>
    <property type="evidence" value="ECO:0007669"/>
    <property type="project" value="UniProtKB-SubCell"/>
</dbReference>
<keyword evidence="3" id="KW-0472">Membrane</keyword>
<protein>
    <recommendedName>
        <fullName evidence="8">PGF-CTERM sorting domain-containing protein</fullName>
    </recommendedName>
</protein>
<evidence type="ECO:0000256" key="2">
    <source>
        <dbReference type="SAM" id="MobiDB-lite"/>
    </source>
</evidence>
<evidence type="ECO:0008006" key="8">
    <source>
        <dbReference type="Google" id="ProtNLM"/>
    </source>
</evidence>
<dbReference type="STRING" id="662479.C440_08382"/>
<dbReference type="GO" id="GO:0005886">
    <property type="term" value="C:plasma membrane"/>
    <property type="evidence" value="ECO:0007669"/>
    <property type="project" value="UniProtKB-SubCell"/>
</dbReference>
<evidence type="ECO:0000256" key="3">
    <source>
        <dbReference type="SAM" id="Phobius"/>
    </source>
</evidence>
<keyword evidence="3" id="KW-1133">Transmembrane helix</keyword>
<comment type="caution">
    <text evidence="6">The sequence shown here is derived from an EMBL/GenBank/DDBJ whole genome shotgun (WGS) entry which is preliminary data.</text>
</comment>
<evidence type="ECO:0000259" key="4">
    <source>
        <dbReference type="Pfam" id="PF18204"/>
    </source>
</evidence>
<dbReference type="NCBIfam" id="TIGR04126">
    <property type="entry name" value="PGF_CTERM"/>
    <property type="match status" value="1"/>
</dbReference>
<accession>M0II07</accession>
<feature type="domain" description="DUF7827" evidence="5">
    <location>
        <begin position="28"/>
        <end position="147"/>
    </location>
</feature>
<proteinExistence type="predicted"/>
<dbReference type="InterPro" id="IPR026371">
    <property type="entry name" value="PGF_CTERM"/>
</dbReference>
<evidence type="ECO:0000313" key="7">
    <source>
        <dbReference type="Proteomes" id="UP000011550"/>
    </source>
</evidence>
<reference evidence="6 7" key="1">
    <citation type="journal article" date="2014" name="PLoS Genet.">
        <title>Phylogenetically driven sequencing of extremely halophilic archaea reveals strategies for static and dynamic osmo-response.</title>
        <authorList>
            <person name="Becker E.A."/>
            <person name="Seitzer P.M."/>
            <person name="Tritt A."/>
            <person name="Larsen D."/>
            <person name="Krusor M."/>
            <person name="Yao A.I."/>
            <person name="Wu D."/>
            <person name="Madern D."/>
            <person name="Eisen J.A."/>
            <person name="Darling A.E."/>
            <person name="Facciotti M.T."/>
        </authorList>
    </citation>
    <scope>NUCLEOTIDE SEQUENCE [LARGE SCALE GENOMIC DNA]</scope>
    <source>
        <strain evidence="6 7">ATCC BAA-1512</strain>
    </source>
</reference>
<dbReference type="AlphaFoldDB" id="M0II07"/>
<name>M0II07_9EURY</name>
<keyword evidence="1" id="KW-0732">Signal</keyword>
<dbReference type="Pfam" id="PF18204">
    <property type="entry name" value="PGF-CTERM"/>
    <property type="match status" value="1"/>
</dbReference>
<dbReference type="PATRIC" id="fig|662479.7.peg.1692"/>
<evidence type="ECO:0000313" key="6">
    <source>
        <dbReference type="EMBL" id="ELZ95079.1"/>
    </source>
</evidence>
<gene>
    <name evidence="6" type="ORF">C440_08382</name>
</gene>
<evidence type="ECO:0000259" key="5">
    <source>
        <dbReference type="Pfam" id="PF25162"/>
    </source>
</evidence>
<evidence type="ECO:0000256" key="1">
    <source>
        <dbReference type="ARBA" id="ARBA00022729"/>
    </source>
</evidence>
<dbReference type="OrthoDB" id="293263at2157"/>
<organism evidence="6 7">
    <name type="scientific">Haloferax mucosum ATCC BAA-1512</name>
    <dbReference type="NCBI Taxonomy" id="662479"/>
    <lineage>
        <taxon>Archaea</taxon>
        <taxon>Methanobacteriati</taxon>
        <taxon>Methanobacteriota</taxon>
        <taxon>Stenosarchaea group</taxon>
        <taxon>Halobacteria</taxon>
        <taxon>Halobacteriales</taxon>
        <taxon>Haloferacaceae</taxon>
        <taxon>Haloferax</taxon>
    </lineage>
</organism>
<keyword evidence="7" id="KW-1185">Reference proteome</keyword>
<feature type="region of interest" description="Disordered" evidence="2">
    <location>
        <begin position="165"/>
        <end position="214"/>
    </location>
</feature>
<feature type="transmembrane region" description="Helical" evidence="3">
    <location>
        <begin position="216"/>
        <end position="236"/>
    </location>
</feature>
<dbReference type="EMBL" id="AOLN01000011">
    <property type="protein sequence ID" value="ELZ95079.1"/>
    <property type="molecule type" value="Genomic_DNA"/>
</dbReference>